<sequence length="91" mass="10777">MIYVLHHVERHRDIKAAIIKSQIFEILVADPLVHRAKWLVREVLRRNVVSCVTFHDHRYAPAYGRRLMDMQTPPVGSLLVEDERQCSFPWD</sequence>
<comment type="caution">
    <text evidence="1">The sequence shown here is derived from an EMBL/GenBank/DDBJ whole genome shotgun (WGS) entry which is preliminary data.</text>
</comment>
<dbReference type="EMBL" id="LYTK01000022">
    <property type="protein sequence ID" value="OBQ59853.1"/>
    <property type="molecule type" value="Genomic_DNA"/>
</dbReference>
<evidence type="ECO:0000313" key="2">
    <source>
        <dbReference type="Proteomes" id="UP000093737"/>
    </source>
</evidence>
<dbReference type="AlphaFoldDB" id="A0AA91J0G3"/>
<name>A0AA91J0G3_RHILI</name>
<proteinExistence type="predicted"/>
<gene>
    <name evidence="1" type="ORF">A8145_24800</name>
</gene>
<protein>
    <submittedName>
        <fullName evidence="1">Uncharacterized protein</fullName>
    </submittedName>
</protein>
<accession>A0AA91J0G3</accession>
<dbReference type="Proteomes" id="UP000093737">
    <property type="component" value="Unassembled WGS sequence"/>
</dbReference>
<reference evidence="1 2" key="1">
    <citation type="submission" date="2016-05" db="EMBL/GenBank/DDBJ databases">
        <authorList>
            <person name="Ramsay J.P."/>
        </authorList>
    </citation>
    <scope>NUCLEOTIDE SEQUENCE [LARGE SCALE GENOMIC DNA]</scope>
    <source>
        <strain evidence="1 2">NZP2042</strain>
    </source>
</reference>
<evidence type="ECO:0000313" key="1">
    <source>
        <dbReference type="EMBL" id="OBQ59853.1"/>
    </source>
</evidence>
<organism evidence="1 2">
    <name type="scientific">Rhizobium loti</name>
    <name type="common">Mesorhizobium loti</name>
    <dbReference type="NCBI Taxonomy" id="381"/>
    <lineage>
        <taxon>Bacteria</taxon>
        <taxon>Pseudomonadati</taxon>
        <taxon>Pseudomonadota</taxon>
        <taxon>Alphaproteobacteria</taxon>
        <taxon>Hyphomicrobiales</taxon>
        <taxon>Phyllobacteriaceae</taxon>
        <taxon>Mesorhizobium</taxon>
    </lineage>
</organism>